<organism evidence="2">
    <name type="scientific">Planktothricoides raciborskii GIHE-MW2</name>
    <dbReference type="NCBI Taxonomy" id="2792601"/>
    <lineage>
        <taxon>Bacteria</taxon>
        <taxon>Bacillati</taxon>
        <taxon>Cyanobacteriota</taxon>
        <taxon>Cyanophyceae</taxon>
        <taxon>Oscillatoriophycideae</taxon>
        <taxon>Oscillatoriales</taxon>
        <taxon>Oscillatoriaceae</taxon>
        <taxon>Planktothricoides</taxon>
    </lineage>
</organism>
<dbReference type="GO" id="GO:0016757">
    <property type="term" value="F:glycosyltransferase activity"/>
    <property type="evidence" value="ECO:0007669"/>
    <property type="project" value="UniProtKB-KW"/>
</dbReference>
<dbReference type="InterPro" id="IPR019290">
    <property type="entry name" value="GlycosylTrfase-like_prok"/>
</dbReference>
<dbReference type="EMBL" id="CP159837">
    <property type="protein sequence ID" value="XCM36731.1"/>
    <property type="molecule type" value="Genomic_DNA"/>
</dbReference>
<proteinExistence type="predicted"/>
<protein>
    <submittedName>
        <fullName evidence="2">Glycosyltransferase</fullName>
        <ecNumber evidence="2">2.4.-.-</ecNumber>
    </submittedName>
</protein>
<dbReference type="EC" id="2.4.-.-" evidence="2"/>
<dbReference type="RefSeq" id="WP_190878280.1">
    <property type="nucleotide sequence ID" value="NZ_CP159837.1"/>
</dbReference>
<keyword evidence="2" id="KW-0808">Transferase</keyword>
<dbReference type="InterPro" id="IPR050834">
    <property type="entry name" value="Glycosyltransf_2"/>
</dbReference>
<evidence type="ECO:0000259" key="1">
    <source>
        <dbReference type="Pfam" id="PF10111"/>
    </source>
</evidence>
<reference evidence="2" key="1">
    <citation type="submission" date="2024-07" db="EMBL/GenBank/DDBJ databases">
        <authorList>
            <person name="Kim Y.J."/>
            <person name="Jeong J.Y."/>
        </authorList>
    </citation>
    <scope>NUCLEOTIDE SEQUENCE</scope>
    <source>
        <strain evidence="2">GIHE-MW2</strain>
    </source>
</reference>
<keyword evidence="2" id="KW-0328">Glycosyltransferase</keyword>
<name>A0AAU8JD46_9CYAN</name>
<dbReference type="PANTHER" id="PTHR43685">
    <property type="entry name" value="GLYCOSYLTRANSFERASE"/>
    <property type="match status" value="1"/>
</dbReference>
<evidence type="ECO:0000313" key="2">
    <source>
        <dbReference type="EMBL" id="XCM36731.1"/>
    </source>
</evidence>
<dbReference type="Pfam" id="PF10111">
    <property type="entry name" value="Glyco_tranf_2_2"/>
    <property type="match status" value="1"/>
</dbReference>
<accession>A0AAU8JD46</accession>
<dbReference type="InterPro" id="IPR029044">
    <property type="entry name" value="Nucleotide-diphossugar_trans"/>
</dbReference>
<gene>
    <name evidence="2" type="ORF">ABWT76_005507</name>
</gene>
<feature type="domain" description="Glycosyltransferase 2-like prokaryotic type" evidence="1">
    <location>
        <begin position="5"/>
        <end position="252"/>
    </location>
</feature>
<sequence length="316" mass="35306">MPLISVILSVYNGSETIAETIKSVINQSFTDWELIIINDGSQDATLDVINSISDSRIQVFSHANSGQAFSNNRGLSLAKGEYISFIDADDLWTTDKLKDQLKSLQNNPEAAVAISWTDHIDKSGQFLRQGPHPTFNGDAYTKLLLEDYVGSGSNPLIRKQALDEVGNFEVSLAPAADWDLWLRLLAKYNLVVVPHVQILYRQQSAGSVTQNVLKMEQVSLKTLERAFANAPESLQHLKKICLANRYKYLMAKALENYPTTQEGLIAFKCFVKAILHNPSILTKSRFVSVLLIKILITIFLPKQSRILIENLKKLSA</sequence>
<dbReference type="PANTHER" id="PTHR43685:SF2">
    <property type="entry name" value="GLYCOSYLTRANSFERASE 2-LIKE DOMAIN-CONTAINING PROTEIN"/>
    <property type="match status" value="1"/>
</dbReference>
<dbReference type="AlphaFoldDB" id="A0AAU8JD46"/>
<dbReference type="Gene3D" id="3.90.550.10">
    <property type="entry name" value="Spore Coat Polysaccharide Biosynthesis Protein SpsA, Chain A"/>
    <property type="match status" value="1"/>
</dbReference>
<dbReference type="SUPFAM" id="SSF53448">
    <property type="entry name" value="Nucleotide-diphospho-sugar transferases"/>
    <property type="match status" value="1"/>
</dbReference>